<dbReference type="InterPro" id="IPR015424">
    <property type="entry name" value="PyrdxlP-dep_Trfase"/>
</dbReference>
<evidence type="ECO:0000256" key="3">
    <source>
        <dbReference type="RuleBase" id="RU003560"/>
    </source>
</evidence>
<evidence type="ECO:0000313" key="5">
    <source>
        <dbReference type="Proteomes" id="UP000620075"/>
    </source>
</evidence>
<dbReference type="Proteomes" id="UP000620075">
    <property type="component" value="Unassembled WGS sequence"/>
</dbReference>
<dbReference type="InterPro" id="IPR015421">
    <property type="entry name" value="PyrdxlP-dep_Trfase_major"/>
</dbReference>
<dbReference type="GO" id="GO:0030170">
    <property type="term" value="F:pyridoxal phosphate binding"/>
    <property type="evidence" value="ECO:0007669"/>
    <property type="project" value="InterPro"/>
</dbReference>
<dbReference type="AlphaFoldDB" id="A0A934K9E2"/>
<dbReference type="InterPro" id="IPR049704">
    <property type="entry name" value="Aminotrans_3_PPA_site"/>
</dbReference>
<dbReference type="Pfam" id="PF00202">
    <property type="entry name" value="Aminotran_3"/>
    <property type="match status" value="1"/>
</dbReference>
<keyword evidence="4" id="KW-0808">Transferase</keyword>
<dbReference type="SUPFAM" id="SSF53383">
    <property type="entry name" value="PLP-dependent transferases"/>
    <property type="match status" value="1"/>
</dbReference>
<dbReference type="Gene3D" id="3.90.1150.10">
    <property type="entry name" value="Aspartate Aminotransferase, domain 1"/>
    <property type="match status" value="1"/>
</dbReference>
<sequence>MISPILDEWAAANPRSRELFLRASQSLPSGITHDIRHAAPFPLLVSRAAGSHKQDVDGHDLICYVMGHGALLLGHNPPQVVEAIRANADRLLHGGASHELEAEWAERICRLVPAAERVCFTSSGTEATMLGLQVARGFTGRDQVLKFEGHFHGWHDTAKIGADLPPGRSAPAGVPAALLAVTRVVKPELGEVETALSDRQVAAVILEPSGASWGALPLSREFLEGLRRLTAATGTLLMFDEVVTGFRWSPGGVQQVAGVTPDLTSLAKIVAGGMPGGALAGSAQVMEVLGFRAGDAVKVSHPGTHNGHPISAAAGIAMLDAVADGSQQSRADELAQWLRTELAAAFDRAGVKGFVHGESSTFRVVAGERPAGDSSEWALGPKAAELKQGLPTEVADPLQAAMLLEGVHIFHGNSGLVSSAHSEADIEQTAAAFEKSLRRLRDERLLPAD</sequence>
<evidence type="ECO:0000256" key="2">
    <source>
        <dbReference type="ARBA" id="ARBA00022898"/>
    </source>
</evidence>
<dbReference type="PANTHER" id="PTHR43713:SF3">
    <property type="entry name" value="GLUTAMATE-1-SEMIALDEHYDE 2,1-AMINOMUTASE 1, CHLOROPLASTIC-RELATED"/>
    <property type="match status" value="1"/>
</dbReference>
<reference evidence="4 5" key="1">
    <citation type="submission" date="2020-10" db="EMBL/GenBank/DDBJ databases">
        <title>Ca. Dormibacterota MAGs.</title>
        <authorList>
            <person name="Montgomery K."/>
        </authorList>
    </citation>
    <scope>NUCLEOTIDE SEQUENCE [LARGE SCALE GENOMIC DNA]</scope>
    <source>
        <strain evidence="4">SC8811_S16_3</strain>
    </source>
</reference>
<dbReference type="EMBL" id="JAEKNQ010000019">
    <property type="protein sequence ID" value="MBJ7602394.1"/>
    <property type="molecule type" value="Genomic_DNA"/>
</dbReference>
<dbReference type="PROSITE" id="PS00600">
    <property type="entry name" value="AA_TRANSFER_CLASS_3"/>
    <property type="match status" value="1"/>
</dbReference>
<gene>
    <name evidence="4" type="ORF">JF888_04260</name>
</gene>
<dbReference type="InterPro" id="IPR005814">
    <property type="entry name" value="Aminotrans_3"/>
</dbReference>
<name>A0A934K9E2_9BACT</name>
<protein>
    <submittedName>
        <fullName evidence="4">Aminotransferase class III-fold pyridoxal phosphate-dependent enzyme</fullName>
    </submittedName>
</protein>
<dbReference type="RefSeq" id="WP_338176878.1">
    <property type="nucleotide sequence ID" value="NZ_JAEKNQ010000019.1"/>
</dbReference>
<keyword evidence="4" id="KW-0032">Aminotransferase</keyword>
<dbReference type="PANTHER" id="PTHR43713">
    <property type="entry name" value="GLUTAMATE-1-SEMIALDEHYDE 2,1-AMINOMUTASE"/>
    <property type="match status" value="1"/>
</dbReference>
<dbReference type="GO" id="GO:0008483">
    <property type="term" value="F:transaminase activity"/>
    <property type="evidence" value="ECO:0007669"/>
    <property type="project" value="UniProtKB-KW"/>
</dbReference>
<comment type="similarity">
    <text evidence="3">Belongs to the class-III pyridoxal-phosphate-dependent aminotransferase family.</text>
</comment>
<keyword evidence="2 3" id="KW-0663">Pyridoxal phosphate</keyword>
<evidence type="ECO:0000256" key="1">
    <source>
        <dbReference type="ARBA" id="ARBA00001933"/>
    </source>
</evidence>
<comment type="caution">
    <text evidence="4">The sequence shown here is derived from an EMBL/GenBank/DDBJ whole genome shotgun (WGS) entry which is preliminary data.</text>
</comment>
<accession>A0A934K9E2</accession>
<organism evidence="4 5">
    <name type="scientific">Candidatus Dormiibacter inghamiae</name>
    <dbReference type="NCBI Taxonomy" id="3127013"/>
    <lineage>
        <taxon>Bacteria</taxon>
        <taxon>Bacillati</taxon>
        <taxon>Candidatus Dormiibacterota</taxon>
        <taxon>Candidatus Dormibacteria</taxon>
        <taxon>Candidatus Dormibacterales</taxon>
        <taxon>Candidatus Dormibacteraceae</taxon>
        <taxon>Candidatus Dormiibacter</taxon>
    </lineage>
</organism>
<dbReference type="Gene3D" id="3.40.640.10">
    <property type="entry name" value="Type I PLP-dependent aspartate aminotransferase-like (Major domain)"/>
    <property type="match status" value="1"/>
</dbReference>
<proteinExistence type="inferred from homology"/>
<dbReference type="InterPro" id="IPR015422">
    <property type="entry name" value="PyrdxlP-dep_Trfase_small"/>
</dbReference>
<evidence type="ECO:0000313" key="4">
    <source>
        <dbReference type="EMBL" id="MBJ7602394.1"/>
    </source>
</evidence>
<comment type="cofactor">
    <cofactor evidence="1">
        <name>pyridoxal 5'-phosphate</name>
        <dbReference type="ChEBI" id="CHEBI:597326"/>
    </cofactor>
</comment>